<dbReference type="Proteomes" id="UP000186292">
    <property type="component" value="Unassembled WGS sequence"/>
</dbReference>
<dbReference type="STRING" id="1161099.SAMN05444817_101313"/>
<accession>A0A1N7IQU5</accession>
<dbReference type="OrthoDB" id="4424876at2"/>
<reference evidence="3" key="1">
    <citation type="submission" date="2017-01" db="EMBL/GenBank/DDBJ databases">
        <authorList>
            <person name="Varghese N."/>
            <person name="Submissions S."/>
        </authorList>
    </citation>
    <scope>NUCLEOTIDE SEQUENCE [LARGE SCALE GENOMIC DNA]</scope>
    <source>
        <strain evidence="3">DSM 44531</strain>
    </source>
</reference>
<feature type="signal peptide" evidence="1">
    <location>
        <begin position="1"/>
        <end position="23"/>
    </location>
</feature>
<evidence type="ECO:0008006" key="4">
    <source>
        <dbReference type="Google" id="ProtNLM"/>
    </source>
</evidence>
<gene>
    <name evidence="2" type="ORF">SAMN05444817_101313</name>
</gene>
<evidence type="ECO:0000256" key="1">
    <source>
        <dbReference type="SAM" id="SignalP"/>
    </source>
</evidence>
<sequence>MKRRVVAAALSVALVAGAVPAHAGVERPVDDRSSIKPLFELSSPAHSSEHSSMATNEKLREEWAEAARKGFFSPIIESIYGLDIPDGYEERMAAEDGNVARYDNNGSANPVLGSSLKWDMARGQQLGTALNWWIAAGVLAGLLGGVVAADQAGLIALPTAADVARLQSDAQANVARVQEDARAA</sequence>
<name>A0A1N7IQU5_9CORY</name>
<proteinExistence type="predicted"/>
<feature type="chain" id="PRO_5012681471" description="Antimicrobial peptide, SdpC family" evidence="1">
    <location>
        <begin position="24"/>
        <end position="184"/>
    </location>
</feature>
<keyword evidence="1" id="KW-0732">Signal</keyword>
<dbReference type="RefSeq" id="WP_076598272.1">
    <property type="nucleotide sequence ID" value="NZ_CP046976.1"/>
</dbReference>
<organism evidence="2 3">
    <name type="scientific">Corynebacterium appendicis CIP 107643</name>
    <dbReference type="NCBI Taxonomy" id="1161099"/>
    <lineage>
        <taxon>Bacteria</taxon>
        <taxon>Bacillati</taxon>
        <taxon>Actinomycetota</taxon>
        <taxon>Actinomycetes</taxon>
        <taxon>Mycobacteriales</taxon>
        <taxon>Corynebacteriaceae</taxon>
        <taxon>Corynebacterium</taxon>
    </lineage>
</organism>
<evidence type="ECO:0000313" key="3">
    <source>
        <dbReference type="Proteomes" id="UP000186292"/>
    </source>
</evidence>
<protein>
    <recommendedName>
        <fullName evidence="4">Antimicrobial peptide, SdpC family</fullName>
    </recommendedName>
</protein>
<dbReference type="AlphaFoldDB" id="A0A1N7IQU5"/>
<evidence type="ECO:0000313" key="2">
    <source>
        <dbReference type="EMBL" id="SIS39376.1"/>
    </source>
</evidence>
<keyword evidence="3" id="KW-1185">Reference proteome</keyword>
<dbReference type="EMBL" id="FTOF01000001">
    <property type="protein sequence ID" value="SIS39376.1"/>
    <property type="molecule type" value="Genomic_DNA"/>
</dbReference>